<evidence type="ECO:0000313" key="2">
    <source>
        <dbReference type="Proteomes" id="UP001596509"/>
    </source>
</evidence>
<accession>A0ABW2MDW2</accession>
<reference evidence="2" key="1">
    <citation type="journal article" date="2019" name="Int. J. Syst. Evol. Microbiol.">
        <title>The Global Catalogue of Microorganisms (GCM) 10K type strain sequencing project: providing services to taxonomists for standard genome sequencing and annotation.</title>
        <authorList>
            <consortium name="The Broad Institute Genomics Platform"/>
            <consortium name="The Broad Institute Genome Sequencing Center for Infectious Disease"/>
            <person name="Wu L."/>
            <person name="Ma J."/>
        </authorList>
    </citation>
    <scope>NUCLEOTIDE SEQUENCE [LARGE SCALE GENOMIC DNA]</scope>
    <source>
        <strain evidence="2">ICMP 19430</strain>
    </source>
</reference>
<gene>
    <name evidence="1" type="ORF">ACFQW9_15120</name>
</gene>
<organism evidence="1 2">
    <name type="scientific">Streptomyces caviscabies</name>
    <dbReference type="NCBI Taxonomy" id="90079"/>
    <lineage>
        <taxon>Bacteria</taxon>
        <taxon>Bacillati</taxon>
        <taxon>Actinomycetota</taxon>
        <taxon>Actinomycetes</taxon>
        <taxon>Kitasatosporales</taxon>
        <taxon>Streptomycetaceae</taxon>
        <taxon>Streptomyces</taxon>
    </lineage>
</organism>
<sequence>MRLTPHTALSTALVPGAGSLVIAMSPDGRRLCALTEEDDDYWIVVHRFDDRP</sequence>
<dbReference type="RefSeq" id="WP_319285129.1">
    <property type="nucleotide sequence ID" value="NZ_JBHTCK010000004.1"/>
</dbReference>
<protein>
    <submittedName>
        <fullName evidence="1">Uncharacterized protein</fullName>
    </submittedName>
</protein>
<evidence type="ECO:0000313" key="1">
    <source>
        <dbReference type="EMBL" id="MFC7351971.1"/>
    </source>
</evidence>
<dbReference type="EMBL" id="JBHTCK010000004">
    <property type="protein sequence ID" value="MFC7351971.1"/>
    <property type="molecule type" value="Genomic_DNA"/>
</dbReference>
<comment type="caution">
    <text evidence="1">The sequence shown here is derived from an EMBL/GenBank/DDBJ whole genome shotgun (WGS) entry which is preliminary data.</text>
</comment>
<proteinExistence type="predicted"/>
<dbReference type="Proteomes" id="UP001596509">
    <property type="component" value="Unassembled WGS sequence"/>
</dbReference>
<keyword evidence="2" id="KW-1185">Reference proteome</keyword>
<name>A0ABW2MDW2_9ACTN</name>